<dbReference type="EMBL" id="BARU01024073">
    <property type="protein sequence ID" value="GAH47503.1"/>
    <property type="molecule type" value="Genomic_DNA"/>
</dbReference>
<accession>X1HQH0</accession>
<organism evidence="1">
    <name type="scientific">marine sediment metagenome</name>
    <dbReference type="NCBI Taxonomy" id="412755"/>
    <lineage>
        <taxon>unclassified sequences</taxon>
        <taxon>metagenomes</taxon>
        <taxon>ecological metagenomes</taxon>
    </lineage>
</organism>
<evidence type="ECO:0000313" key="1">
    <source>
        <dbReference type="EMBL" id="GAH47503.1"/>
    </source>
</evidence>
<dbReference type="AlphaFoldDB" id="X1HQH0"/>
<proteinExistence type="predicted"/>
<comment type="caution">
    <text evidence="1">The sequence shown here is derived from an EMBL/GenBank/DDBJ whole genome shotgun (WGS) entry which is preliminary data.</text>
</comment>
<protein>
    <submittedName>
        <fullName evidence="1">Uncharacterized protein</fullName>
    </submittedName>
</protein>
<gene>
    <name evidence="1" type="ORF">S03H2_38991</name>
</gene>
<feature type="non-terminal residue" evidence="1">
    <location>
        <position position="238"/>
    </location>
</feature>
<sequence length="238" mass="27821">MAISKHIRKAMSEAYHEYWEQFPTSERDMIRRDLKRKGKHSLSAFELYHLKGLLARRGEVEDWIQKIDGHVDYEENKHEIIATYGEPLPGEETDAEAREKMEEVETEHRDYIIKNLEEAIEAEKVGKKLPFEYATVDDFITDIRRDMILSDEEIEDVLRPTPAEVKEAIAKLPRAVQFEFEDMKRSLDMVTGDVEKLTKTVKTFVTKKDLKSELEGMEDRITERITEKMTEKIGVITA</sequence>
<reference evidence="1" key="1">
    <citation type="journal article" date="2014" name="Front. Microbiol.">
        <title>High frequency of phylogenetically diverse reductive dehalogenase-homologous genes in deep subseafloor sedimentary metagenomes.</title>
        <authorList>
            <person name="Kawai M."/>
            <person name="Futagami T."/>
            <person name="Toyoda A."/>
            <person name="Takaki Y."/>
            <person name="Nishi S."/>
            <person name="Hori S."/>
            <person name="Arai W."/>
            <person name="Tsubouchi T."/>
            <person name="Morono Y."/>
            <person name="Uchiyama I."/>
            <person name="Ito T."/>
            <person name="Fujiyama A."/>
            <person name="Inagaki F."/>
            <person name="Takami H."/>
        </authorList>
    </citation>
    <scope>NUCLEOTIDE SEQUENCE</scope>
    <source>
        <strain evidence="1">Expedition CK06-06</strain>
    </source>
</reference>
<name>X1HQH0_9ZZZZ</name>